<dbReference type="SUPFAM" id="SSF74650">
    <property type="entry name" value="Galactose mutarotase-like"/>
    <property type="match status" value="1"/>
</dbReference>
<keyword evidence="4" id="KW-0732">Signal</keyword>
<dbReference type="PANTHER" id="PTHR10091">
    <property type="entry name" value="ALDOSE-1-EPIMERASE"/>
    <property type="match status" value="1"/>
</dbReference>
<name>A0A4Q9MBM8_9APHY</name>
<dbReference type="AlphaFoldDB" id="A0A4Q9MBM8"/>
<dbReference type="GO" id="GO:0030246">
    <property type="term" value="F:carbohydrate binding"/>
    <property type="evidence" value="ECO:0007669"/>
    <property type="project" value="InterPro"/>
</dbReference>
<evidence type="ECO:0000313" key="5">
    <source>
        <dbReference type="EMBL" id="TBU23362.1"/>
    </source>
</evidence>
<dbReference type="InterPro" id="IPR014718">
    <property type="entry name" value="GH-type_carb-bd"/>
</dbReference>
<dbReference type="EMBL" id="ML143507">
    <property type="protein sequence ID" value="TBU23362.1"/>
    <property type="molecule type" value="Genomic_DNA"/>
</dbReference>
<dbReference type="Pfam" id="PF01263">
    <property type="entry name" value="Aldose_epim"/>
    <property type="match status" value="1"/>
</dbReference>
<organism evidence="5">
    <name type="scientific">Dichomitus squalens</name>
    <dbReference type="NCBI Taxonomy" id="114155"/>
    <lineage>
        <taxon>Eukaryota</taxon>
        <taxon>Fungi</taxon>
        <taxon>Dikarya</taxon>
        <taxon>Basidiomycota</taxon>
        <taxon>Agaricomycotina</taxon>
        <taxon>Agaricomycetes</taxon>
        <taxon>Polyporales</taxon>
        <taxon>Polyporaceae</taxon>
        <taxon>Dichomitus</taxon>
    </lineage>
</organism>
<feature type="signal peptide" evidence="4">
    <location>
        <begin position="1"/>
        <end position="19"/>
    </location>
</feature>
<dbReference type="InterPro" id="IPR008183">
    <property type="entry name" value="Aldose_1/G6P_1-epimerase"/>
</dbReference>
<evidence type="ECO:0000256" key="3">
    <source>
        <dbReference type="ARBA" id="ARBA00023277"/>
    </source>
</evidence>
<dbReference type="CDD" id="cd09019">
    <property type="entry name" value="galactose_mutarotase_like"/>
    <property type="match status" value="1"/>
</dbReference>
<keyword evidence="2" id="KW-0413">Isomerase</keyword>
<dbReference type="InterPro" id="IPR047215">
    <property type="entry name" value="Galactose_mutarotase-like"/>
</dbReference>
<keyword evidence="3" id="KW-0119">Carbohydrate metabolism</keyword>
<dbReference type="PANTHER" id="PTHR10091:SF6">
    <property type="entry name" value="1-EPIMERASE, PUTATIVE (AFU_ORTHOLOGUE AFUA_3G13240)-RELATED"/>
    <property type="match status" value="1"/>
</dbReference>
<dbReference type="OrthoDB" id="274691at2759"/>
<evidence type="ECO:0000256" key="2">
    <source>
        <dbReference type="ARBA" id="ARBA00023235"/>
    </source>
</evidence>
<evidence type="ECO:0000256" key="1">
    <source>
        <dbReference type="ARBA" id="ARBA00006206"/>
    </source>
</evidence>
<feature type="chain" id="PRO_5020794355" evidence="4">
    <location>
        <begin position="20"/>
        <end position="485"/>
    </location>
</feature>
<reference evidence="5" key="1">
    <citation type="submission" date="2019-01" db="EMBL/GenBank/DDBJ databases">
        <title>Draft genome sequences of three monokaryotic isolates of the white-rot basidiomycete fungus Dichomitus squalens.</title>
        <authorList>
            <consortium name="DOE Joint Genome Institute"/>
            <person name="Lopez S.C."/>
            <person name="Andreopoulos B."/>
            <person name="Pangilinan J."/>
            <person name="Lipzen A."/>
            <person name="Riley R."/>
            <person name="Ahrendt S."/>
            <person name="Ng V."/>
            <person name="Barry K."/>
            <person name="Daum C."/>
            <person name="Grigoriev I.V."/>
            <person name="Hilden K.S."/>
            <person name="Makela M.R."/>
            <person name="de Vries R.P."/>
        </authorList>
    </citation>
    <scope>NUCLEOTIDE SEQUENCE [LARGE SCALE GENOMIC DNA]</scope>
    <source>
        <strain evidence="5">OM18370.1</strain>
    </source>
</reference>
<dbReference type="GO" id="GO:0033499">
    <property type="term" value="P:galactose catabolic process via UDP-galactose, Leloir pathway"/>
    <property type="evidence" value="ECO:0007669"/>
    <property type="project" value="TreeGrafter"/>
</dbReference>
<accession>A0A4Q9MBM8</accession>
<evidence type="ECO:0000256" key="4">
    <source>
        <dbReference type="SAM" id="SignalP"/>
    </source>
</evidence>
<dbReference type="Gene3D" id="2.70.98.10">
    <property type="match status" value="1"/>
</dbReference>
<comment type="similarity">
    <text evidence="1">Belongs to the aldose epimerase family.</text>
</comment>
<dbReference type="GO" id="GO:0006006">
    <property type="term" value="P:glucose metabolic process"/>
    <property type="evidence" value="ECO:0007669"/>
    <property type="project" value="TreeGrafter"/>
</dbReference>
<dbReference type="Proteomes" id="UP000292957">
    <property type="component" value="Unassembled WGS sequence"/>
</dbReference>
<protein>
    <submittedName>
        <fullName evidence="5">Galactose mutarotase-like protein</fullName>
    </submittedName>
</protein>
<proteinExistence type="inferred from homology"/>
<gene>
    <name evidence="5" type="ORF">BD311DRAFT_731478</name>
</gene>
<dbReference type="InterPro" id="IPR011013">
    <property type="entry name" value="Gal_mutarotase_sf_dom"/>
</dbReference>
<sequence length="485" mass="52791">MRSLLSYVTFALLTWSATAQNTTTIVDSSTVAVSTTTAVSESSTLDASTTTGTSTFAVSSSSATNPLQTPGFVNNGTVGAYACAISDATAATNQIVLADNSTNDAITFGGTLTGTTLASCPEALQPTYPFNSINLRSPDDSIRATFLPYGASVSELWVKDRDGVFRDIVLGFDNKTNYGTDVVHPNFGPQVGRYANRIKNGTFTIDGKIYHTPLNENNHDTLHGGTVGYDRSAYQITNLTSSSVTFTLHDADGNQGFPGSVVSSATYILENTATWRIEMDSYVTDNKKSPIMLSSHTYWNLAAYNGSDTVLDHIVYMPRADKYIKTDQFLIPTGEIASVKDTPFDFQTPRPFSERFNETVGVCGATCQGWDSCFVMSKHKRDEPVFELTSPASGIKLSVTTDQVAIQVYTCDGISSAGKSLPRKRAHGGDGTTNPGKFYDNHSCVVVEMEDYIDGINNPHWGRNQIYDKHRPYHWRAEYKFSTVA</sequence>
<dbReference type="GO" id="GO:0004034">
    <property type="term" value="F:aldose 1-epimerase activity"/>
    <property type="evidence" value="ECO:0007669"/>
    <property type="project" value="TreeGrafter"/>
</dbReference>